<gene>
    <name evidence="8" type="ORF">QR680_009511</name>
</gene>
<dbReference type="InterPro" id="IPR056843">
    <property type="entry name" value="THADA-like_TPR"/>
</dbReference>
<accession>A0AA39M9J7</accession>
<comment type="caution">
    <text evidence="8">The sequence shown here is derived from an EMBL/GenBank/DDBJ whole genome shotgun (WGS) entry which is preliminary data.</text>
</comment>
<dbReference type="Pfam" id="PF25151">
    <property type="entry name" value="TPR_Trm732_C"/>
    <property type="match status" value="1"/>
</dbReference>
<evidence type="ECO:0000256" key="3">
    <source>
        <dbReference type="ARBA" id="ARBA00035698"/>
    </source>
</evidence>
<evidence type="ECO:0000313" key="8">
    <source>
        <dbReference type="EMBL" id="KAK0426032.1"/>
    </source>
</evidence>
<organism evidence="8 9">
    <name type="scientific">Steinernema hermaphroditum</name>
    <dbReference type="NCBI Taxonomy" id="289476"/>
    <lineage>
        <taxon>Eukaryota</taxon>
        <taxon>Metazoa</taxon>
        <taxon>Ecdysozoa</taxon>
        <taxon>Nematoda</taxon>
        <taxon>Chromadorea</taxon>
        <taxon>Rhabditida</taxon>
        <taxon>Tylenchina</taxon>
        <taxon>Panagrolaimomorpha</taxon>
        <taxon>Strongyloidoidea</taxon>
        <taxon>Steinernematidae</taxon>
        <taxon>Steinernema</taxon>
    </lineage>
</organism>
<feature type="repeat" description="HEAT" evidence="4">
    <location>
        <begin position="1202"/>
        <end position="1236"/>
    </location>
</feature>
<dbReference type="Proteomes" id="UP001175271">
    <property type="component" value="Unassembled WGS sequence"/>
</dbReference>
<evidence type="ECO:0000259" key="7">
    <source>
        <dbReference type="Pfam" id="PF25151"/>
    </source>
</evidence>
<dbReference type="EMBL" id="JAUCMV010000001">
    <property type="protein sequence ID" value="KAK0426032.1"/>
    <property type="molecule type" value="Genomic_DNA"/>
</dbReference>
<dbReference type="PANTHER" id="PTHR14387:SF7">
    <property type="entry name" value="THYROID ADENOMA-ASSOCIATED PROTEIN"/>
    <property type="match status" value="1"/>
</dbReference>
<dbReference type="InterPro" id="IPR056842">
    <property type="entry name" value="THADA-like_TPR_C"/>
</dbReference>
<proteinExistence type="inferred from homology"/>
<dbReference type="InterPro" id="IPR051954">
    <property type="entry name" value="tRNA_methyltransferase_THADA"/>
</dbReference>
<dbReference type="SUPFAM" id="SSF48371">
    <property type="entry name" value="ARM repeat"/>
    <property type="match status" value="2"/>
</dbReference>
<dbReference type="PROSITE" id="PS50077">
    <property type="entry name" value="HEAT_REPEAT"/>
    <property type="match status" value="1"/>
</dbReference>
<feature type="domain" description="tRNA (32-2'-O)-methyltransferase regulator THADA-like TPR repeats region" evidence="6">
    <location>
        <begin position="220"/>
        <end position="427"/>
    </location>
</feature>
<feature type="domain" description="tRNA (32-2'-O)-methyltransferase regulator THADA-like C-terminal TPR repeats region" evidence="7">
    <location>
        <begin position="827"/>
        <end position="977"/>
    </location>
</feature>
<evidence type="ECO:0000256" key="2">
    <source>
        <dbReference type="ARBA" id="ARBA00022694"/>
    </source>
</evidence>
<dbReference type="Gene3D" id="1.25.10.10">
    <property type="entry name" value="Leucine-rich Repeat Variant"/>
    <property type="match status" value="1"/>
</dbReference>
<dbReference type="GO" id="GO:0005829">
    <property type="term" value="C:cytosol"/>
    <property type="evidence" value="ECO:0007669"/>
    <property type="project" value="TreeGrafter"/>
</dbReference>
<dbReference type="InterPro" id="IPR021133">
    <property type="entry name" value="HEAT_type_2"/>
</dbReference>
<dbReference type="PANTHER" id="PTHR14387">
    <property type="entry name" value="THADA/DEATH RECEPTOR INTERACTING PROTEIN"/>
    <property type="match status" value="1"/>
</dbReference>
<feature type="domain" description="DUF2428" evidence="5">
    <location>
        <begin position="585"/>
        <end position="824"/>
    </location>
</feature>
<keyword evidence="9" id="KW-1185">Reference proteome</keyword>
<evidence type="ECO:0000259" key="6">
    <source>
        <dbReference type="Pfam" id="PF25150"/>
    </source>
</evidence>
<evidence type="ECO:0000256" key="4">
    <source>
        <dbReference type="PROSITE-ProRule" id="PRU00103"/>
    </source>
</evidence>
<evidence type="ECO:0000313" key="9">
    <source>
        <dbReference type="Proteomes" id="UP001175271"/>
    </source>
</evidence>
<dbReference type="InterPro" id="IPR019442">
    <property type="entry name" value="THADA/TRM732_DUF2428"/>
</dbReference>
<name>A0AA39M9J7_9BILA</name>
<reference evidence="8" key="1">
    <citation type="submission" date="2023-06" db="EMBL/GenBank/DDBJ databases">
        <title>Genomic analysis of the entomopathogenic nematode Steinernema hermaphroditum.</title>
        <authorList>
            <person name="Schwarz E.M."/>
            <person name="Heppert J.K."/>
            <person name="Baniya A."/>
            <person name="Schwartz H.T."/>
            <person name="Tan C.-H."/>
            <person name="Antoshechkin I."/>
            <person name="Sternberg P.W."/>
            <person name="Goodrich-Blair H."/>
            <person name="Dillman A.R."/>
        </authorList>
    </citation>
    <scope>NUCLEOTIDE SEQUENCE</scope>
    <source>
        <strain evidence="8">PS9179</strain>
        <tissue evidence="8">Whole animal</tissue>
    </source>
</reference>
<evidence type="ECO:0000256" key="1">
    <source>
        <dbReference type="ARBA" id="ARBA00010409"/>
    </source>
</evidence>
<dbReference type="InterPro" id="IPR011989">
    <property type="entry name" value="ARM-like"/>
</dbReference>
<dbReference type="GO" id="GO:0030488">
    <property type="term" value="P:tRNA methylation"/>
    <property type="evidence" value="ECO:0007669"/>
    <property type="project" value="TreeGrafter"/>
</dbReference>
<protein>
    <recommendedName>
        <fullName evidence="3">tRNA (32-2'-O)-methyltransferase regulator THADA</fullName>
    </recommendedName>
</protein>
<dbReference type="Pfam" id="PF10350">
    <property type="entry name" value="DUF2428"/>
    <property type="match status" value="1"/>
</dbReference>
<comment type="similarity">
    <text evidence="1">Belongs to the THADA family.</text>
</comment>
<dbReference type="Pfam" id="PF25150">
    <property type="entry name" value="TPR_Trm732"/>
    <property type="match status" value="1"/>
</dbReference>
<keyword evidence="2" id="KW-0819">tRNA processing</keyword>
<evidence type="ECO:0000259" key="5">
    <source>
        <dbReference type="Pfam" id="PF10350"/>
    </source>
</evidence>
<sequence length="1302" mass="147482">MAAESPADICRRLRESQSANFEFLFVDSSLLKGACCKKHENFLIDCCLPKIISESLRDANSTKRVYEITHSLSRLVTILRNEKAPLHRNTETVITDFVFCFWDFVQDVVCYECVDIFKLLLEIHSNDCEFCSCGQDTCEWIRKIADFLRECSVLNKSRFRCLIATLKGNSSLYEVLSTGFLTQCYHLLANASLSTVISDLIVFDLTVAHPGVRNAFHLDLIRQAIVSESSLLRSAANDRLLPILFKTPKLAAWFLIEAPSIVQFGEDISDTALEARLSLARFCLFNQQSLGNRRVWSDFIAFDVVRKAVCHTNLQVRLCALNLICDHPKPSLPIAKADFLLYEAFIFFNLSEQSPAARQKILSNFKKILIRMRDSGQTLSKDPQNEIFKSYIRFIEKVHEFSFECLRSDANFNRRYFALCFISHLHCQDFLSSKEKNAFAEQLRLDQLLHKKHLFKLVEFLEDPYQICQETALQILKKLGRVLDKDWFEKFLEATLSNLFSTSKIRNDLDGPYKIRFYCHFNKAALPSVFDRLLEEAESRVRVVSSSLWAITEEDGALHLILNVIGSIVGGLQFERSQKEWKERLISRLLPLCMKVNDIVTPVVHSMSPEGYAHDDVVEQIGGHSGLESSKKKAFKCQALLVSSWRTQKCVSNILHGFVEKLPYPSVLSDDILDAIGKYYMLQLTECKHCGAFETAVEGFEALCQRLWNLNTETPIPEQWLHQILSAIKDGKEMDKLCLTRRSAGLPFLVCAILGTEPSQRQSESLKLTLCTLLDLESLDFDSKIHAVNVLRSVFNDNRVREAVLVGVEWAFRICIEGAGSEQWPLRNALSQLFAALLVRVFGVSRQPQRSLTVQQKCKLSAFEFFSRFPTLFDFIHEQLSLKLDGQNEFRVFPILILLCHLFPSTPQIVGTHRGRSLELSTFISMVWKILMSAKGEKTRELAVASLVSISEKADILYLADTLQSTKEFSLPSNKVNAVLLMLLGCVETWSTDHAIIEKISRISQTLWDNSCRTGNWPKFNVQLLVNLVNEVGSTDLRRSAASFAIMNWNEKSLDLTARPLGKLFSSFAEFWERDAVPEKLRIEAYRSLFLSKKEPPSPILAWAVKDAVSSSSPWVWGLVALSVQTLKDNHALKDISRDLSSFSEKALESYVHVLTHVQPLSSVVLNWIRDAAVSDDVEVRLSVVQMIVGILTRHDGCEAELYDLLALLLQDEDVEVREEAAKAISGLQKIEGDKTRALSAEICWSFALKKHPNLAMKISAFQGASAEPEELEGVFDACARNPFAESFGSPHISVVKELFAL</sequence>
<dbReference type="InterPro" id="IPR016024">
    <property type="entry name" value="ARM-type_fold"/>
</dbReference>